<organism evidence="9 10">
    <name type="scientific">Tectimicrobiota bacterium</name>
    <dbReference type="NCBI Taxonomy" id="2528274"/>
    <lineage>
        <taxon>Bacteria</taxon>
        <taxon>Pseudomonadati</taxon>
        <taxon>Nitrospinota/Tectimicrobiota group</taxon>
        <taxon>Candidatus Tectimicrobiota</taxon>
    </lineage>
</organism>
<feature type="transmembrane region" description="Helical" evidence="7">
    <location>
        <begin position="98"/>
        <end position="120"/>
    </location>
</feature>
<feature type="transmembrane region" description="Helical" evidence="7">
    <location>
        <begin position="35"/>
        <end position="61"/>
    </location>
</feature>
<evidence type="ECO:0000256" key="5">
    <source>
        <dbReference type="ARBA" id="ARBA00022989"/>
    </source>
</evidence>
<comment type="subcellular location">
    <subcellularLocation>
        <location evidence="1 7">Cell membrane</location>
        <topology evidence="1 7">Multi-pass membrane protein</topology>
    </subcellularLocation>
</comment>
<dbReference type="PROSITE" id="PS50928">
    <property type="entry name" value="ABC_TM1"/>
    <property type="match status" value="1"/>
</dbReference>
<sequence>MAEAEARPAGGTAKGTRAARGGLGAWLARERVFRLIPFVLVEAMFLLLLAVPFALTLYISLLKWRANRPFEQAFFQGFDNYFDVMADAAFWWALARTFYFAGVAVLLELLIGFCLAMLCAQQFRGRRFYITVFLVPMMVVPVVVGYNFSMIYIDSGPLNEILAPFIEAFGGDPRVRWLSHPIAAQWAIILADVWQWTSLTFLIFLSGFSALPPQLIRAARILGASRWQIFWRVQLPLLKPVIVIAVVIRSMEALKVFDQAVLLTFGGPGNSTQTVAFYLWRQVWQFNKFGFGAAASILLLVMFAALIYCGIYLLVRERAALQREAG</sequence>
<feature type="transmembrane region" description="Helical" evidence="7">
    <location>
        <begin position="289"/>
        <end position="315"/>
    </location>
</feature>
<evidence type="ECO:0000259" key="8">
    <source>
        <dbReference type="PROSITE" id="PS50928"/>
    </source>
</evidence>
<dbReference type="AlphaFoldDB" id="A0A932HWF8"/>
<keyword evidence="6 7" id="KW-0472">Membrane</keyword>
<dbReference type="SUPFAM" id="SSF161098">
    <property type="entry name" value="MetI-like"/>
    <property type="match status" value="1"/>
</dbReference>
<dbReference type="GO" id="GO:0005886">
    <property type="term" value="C:plasma membrane"/>
    <property type="evidence" value="ECO:0007669"/>
    <property type="project" value="UniProtKB-SubCell"/>
</dbReference>
<dbReference type="InterPro" id="IPR035906">
    <property type="entry name" value="MetI-like_sf"/>
</dbReference>
<keyword evidence="3" id="KW-1003">Cell membrane</keyword>
<feature type="transmembrane region" description="Helical" evidence="7">
    <location>
        <begin position="229"/>
        <end position="248"/>
    </location>
</feature>
<comment type="caution">
    <text evidence="9">The sequence shown here is derived from an EMBL/GenBank/DDBJ whole genome shotgun (WGS) entry which is preliminary data.</text>
</comment>
<protein>
    <submittedName>
        <fullName evidence="9">Sugar ABC transporter permease</fullName>
    </submittedName>
</protein>
<keyword evidence="5 7" id="KW-1133">Transmembrane helix</keyword>
<evidence type="ECO:0000256" key="2">
    <source>
        <dbReference type="ARBA" id="ARBA00022448"/>
    </source>
</evidence>
<evidence type="ECO:0000256" key="7">
    <source>
        <dbReference type="RuleBase" id="RU363032"/>
    </source>
</evidence>
<dbReference type="Proteomes" id="UP000782312">
    <property type="component" value="Unassembled WGS sequence"/>
</dbReference>
<feature type="transmembrane region" description="Helical" evidence="7">
    <location>
        <begin position="132"/>
        <end position="153"/>
    </location>
</feature>
<evidence type="ECO:0000256" key="3">
    <source>
        <dbReference type="ARBA" id="ARBA00022475"/>
    </source>
</evidence>
<dbReference type="InterPro" id="IPR000515">
    <property type="entry name" value="MetI-like"/>
</dbReference>
<dbReference type="Pfam" id="PF00528">
    <property type="entry name" value="BPD_transp_1"/>
    <property type="match status" value="1"/>
</dbReference>
<evidence type="ECO:0000313" key="10">
    <source>
        <dbReference type="Proteomes" id="UP000782312"/>
    </source>
</evidence>
<feature type="transmembrane region" description="Helical" evidence="7">
    <location>
        <begin position="183"/>
        <end position="208"/>
    </location>
</feature>
<dbReference type="PANTHER" id="PTHR43005">
    <property type="entry name" value="BLR7065 PROTEIN"/>
    <property type="match status" value="1"/>
</dbReference>
<keyword evidence="4 7" id="KW-0812">Transmembrane</keyword>
<dbReference type="CDD" id="cd06261">
    <property type="entry name" value="TM_PBP2"/>
    <property type="match status" value="1"/>
</dbReference>
<dbReference type="GO" id="GO:0055085">
    <property type="term" value="P:transmembrane transport"/>
    <property type="evidence" value="ECO:0007669"/>
    <property type="project" value="InterPro"/>
</dbReference>
<feature type="domain" description="ABC transmembrane type-1" evidence="8">
    <location>
        <begin position="94"/>
        <end position="310"/>
    </location>
</feature>
<accession>A0A932HWF8</accession>
<keyword evidence="2 7" id="KW-0813">Transport</keyword>
<dbReference type="PANTHER" id="PTHR43005:SF1">
    <property type="entry name" value="SPERMIDINE_PUTRESCINE TRANSPORT SYSTEM PERMEASE PROTEIN"/>
    <property type="match status" value="1"/>
</dbReference>
<proteinExistence type="inferred from homology"/>
<comment type="similarity">
    <text evidence="7">Belongs to the binding-protein-dependent transport system permease family.</text>
</comment>
<evidence type="ECO:0000313" key="9">
    <source>
        <dbReference type="EMBL" id="MBI3126811.1"/>
    </source>
</evidence>
<evidence type="ECO:0000256" key="1">
    <source>
        <dbReference type="ARBA" id="ARBA00004651"/>
    </source>
</evidence>
<dbReference type="Gene3D" id="1.10.3720.10">
    <property type="entry name" value="MetI-like"/>
    <property type="match status" value="1"/>
</dbReference>
<gene>
    <name evidence="9" type="ORF">HYZ11_04320</name>
</gene>
<reference evidence="9" key="1">
    <citation type="submission" date="2020-07" db="EMBL/GenBank/DDBJ databases">
        <title>Huge and variable diversity of episymbiotic CPR bacteria and DPANN archaea in groundwater ecosystems.</title>
        <authorList>
            <person name="He C.Y."/>
            <person name="Keren R."/>
            <person name="Whittaker M."/>
            <person name="Farag I.F."/>
            <person name="Doudna J."/>
            <person name="Cate J.H.D."/>
            <person name="Banfield J.F."/>
        </authorList>
    </citation>
    <scope>NUCLEOTIDE SEQUENCE</scope>
    <source>
        <strain evidence="9">NC_groundwater_763_Ag_S-0.2um_68_21</strain>
    </source>
</reference>
<evidence type="ECO:0000256" key="6">
    <source>
        <dbReference type="ARBA" id="ARBA00023136"/>
    </source>
</evidence>
<evidence type="ECO:0000256" key="4">
    <source>
        <dbReference type="ARBA" id="ARBA00022692"/>
    </source>
</evidence>
<dbReference type="EMBL" id="JACPUR010000013">
    <property type="protein sequence ID" value="MBI3126811.1"/>
    <property type="molecule type" value="Genomic_DNA"/>
</dbReference>
<name>A0A932HWF8_UNCTE</name>